<sequence>MRIVFFALVASLLLSCKNNNSNVDETLKTNSEETSLTPAQQIAQSTGLSVWDDIEEIQFTFNVNRFGEKIMDRNWTWNVKSGLIKLKSKQKEVVYYRNKKMDSTALNADQAFINDVYWLLPQFKLVWDKGTTLSTPIIEQAPISKDSLNMITILYDNKVGYTPGDAYDLYYDQNNTVREWTYRKENDSLPTMQTTFEDYQSYEGLNIATNHITLDGNTNIYFSDIKVIKSNE</sequence>
<comment type="caution">
    <text evidence="1">The sequence shown here is derived from an EMBL/GenBank/DDBJ whole genome shotgun (WGS) entry which is preliminary data.</text>
</comment>
<organism evidence="1 2">
    <name type="scientific">Nonlabens tegetincola</name>
    <dbReference type="NCBI Taxonomy" id="323273"/>
    <lineage>
        <taxon>Bacteria</taxon>
        <taxon>Pseudomonadati</taxon>
        <taxon>Bacteroidota</taxon>
        <taxon>Flavobacteriia</taxon>
        <taxon>Flavobacteriales</taxon>
        <taxon>Flavobacteriaceae</taxon>
        <taxon>Nonlabens</taxon>
    </lineage>
</organism>
<dbReference type="STRING" id="319236.BST91_00700"/>
<reference evidence="1" key="1">
    <citation type="journal article" date="2014" name="Genome Announc.">
        <title>Draft Genome Sequences of Marine Flavobacterium Nonlabens Strains NR17, NR24, NR27, NR32, NR33, and Ara13.</title>
        <authorList>
            <person name="Nakanishi M."/>
            <person name="Meirelles P."/>
            <person name="Suzuki R."/>
            <person name="Takatani N."/>
            <person name="Mino S."/>
            <person name="Suda W."/>
            <person name="Oshima K."/>
            <person name="Hattori M."/>
            <person name="Ohkuma M."/>
            <person name="Hosokawa M."/>
            <person name="Miyashita K."/>
            <person name="Thompson F.L."/>
            <person name="Niwa A."/>
            <person name="Sawabe T."/>
            <person name="Sawabe T."/>
        </authorList>
    </citation>
    <scope>NUCLEOTIDE SEQUENCE [LARGE SCALE GENOMIC DNA]</scope>
    <source>
        <strain evidence="1">JCM 19294</strain>
    </source>
</reference>
<name>A0A090PZR9_9FLAO</name>
<dbReference type="RefSeq" id="WP_042275855.1">
    <property type="nucleotide sequence ID" value="NZ_BBML01000001.1"/>
</dbReference>
<evidence type="ECO:0000313" key="1">
    <source>
        <dbReference type="EMBL" id="GAK95382.1"/>
    </source>
</evidence>
<keyword evidence="2" id="KW-1185">Reference proteome</keyword>
<protein>
    <recommendedName>
        <fullName evidence="3">Selenophosphate synthetase</fullName>
    </recommendedName>
</protein>
<dbReference type="AlphaFoldDB" id="A0A090PZR9"/>
<evidence type="ECO:0008006" key="3">
    <source>
        <dbReference type="Google" id="ProtNLM"/>
    </source>
</evidence>
<gene>
    <name evidence="1" type="ORF">JCM19294_2164</name>
</gene>
<dbReference type="eggNOG" id="ENOG502ZBPA">
    <property type="taxonomic scope" value="Bacteria"/>
</dbReference>
<evidence type="ECO:0000313" key="2">
    <source>
        <dbReference type="Proteomes" id="UP000029221"/>
    </source>
</evidence>
<dbReference type="EMBL" id="BBML01000001">
    <property type="protein sequence ID" value="GAK95382.1"/>
    <property type="molecule type" value="Genomic_DNA"/>
</dbReference>
<proteinExistence type="predicted"/>
<dbReference type="PROSITE" id="PS51257">
    <property type="entry name" value="PROKAR_LIPOPROTEIN"/>
    <property type="match status" value="1"/>
</dbReference>
<accession>A0A090PZR9</accession>
<dbReference type="Proteomes" id="UP000029221">
    <property type="component" value="Unassembled WGS sequence"/>
</dbReference>